<dbReference type="EMBL" id="LR899012">
    <property type="protein sequence ID" value="CAD7087787.1"/>
    <property type="molecule type" value="Genomic_DNA"/>
</dbReference>
<feature type="domain" description="Endonuclease/exonuclease/phosphatase" evidence="2">
    <location>
        <begin position="302"/>
        <end position="376"/>
    </location>
</feature>
<protein>
    <recommendedName>
        <fullName evidence="2">Endonuclease/exonuclease/phosphatase domain-containing protein</fullName>
    </recommendedName>
</protein>
<accession>A0A7R8UVB3</accession>
<name>A0A7R8UVB3_HERIL</name>
<dbReference type="InParanoid" id="A0A7R8UVB3"/>
<evidence type="ECO:0000313" key="4">
    <source>
        <dbReference type="Proteomes" id="UP000594454"/>
    </source>
</evidence>
<dbReference type="Gene3D" id="3.60.10.10">
    <property type="entry name" value="Endonuclease/exonuclease/phosphatase"/>
    <property type="match status" value="1"/>
</dbReference>
<dbReference type="Pfam" id="PF14529">
    <property type="entry name" value="Exo_endo_phos_2"/>
    <property type="match status" value="1"/>
</dbReference>
<organism evidence="3 4">
    <name type="scientific">Hermetia illucens</name>
    <name type="common">Black soldier fly</name>
    <dbReference type="NCBI Taxonomy" id="343691"/>
    <lineage>
        <taxon>Eukaryota</taxon>
        <taxon>Metazoa</taxon>
        <taxon>Ecdysozoa</taxon>
        <taxon>Arthropoda</taxon>
        <taxon>Hexapoda</taxon>
        <taxon>Insecta</taxon>
        <taxon>Pterygota</taxon>
        <taxon>Neoptera</taxon>
        <taxon>Endopterygota</taxon>
        <taxon>Diptera</taxon>
        <taxon>Brachycera</taxon>
        <taxon>Stratiomyomorpha</taxon>
        <taxon>Stratiomyidae</taxon>
        <taxon>Hermetiinae</taxon>
        <taxon>Hermetia</taxon>
    </lineage>
</organism>
<feature type="region of interest" description="Disordered" evidence="1">
    <location>
        <begin position="189"/>
        <end position="227"/>
    </location>
</feature>
<evidence type="ECO:0000313" key="3">
    <source>
        <dbReference type="EMBL" id="CAD7087787.1"/>
    </source>
</evidence>
<feature type="compositionally biased region" description="Basic and acidic residues" evidence="1">
    <location>
        <begin position="34"/>
        <end position="58"/>
    </location>
</feature>
<feature type="compositionally biased region" description="Basic and acidic residues" evidence="1">
    <location>
        <begin position="205"/>
        <end position="218"/>
    </location>
</feature>
<dbReference type="SUPFAM" id="SSF56219">
    <property type="entry name" value="DNase I-like"/>
    <property type="match status" value="1"/>
</dbReference>
<feature type="region of interest" description="Disordered" evidence="1">
    <location>
        <begin position="22"/>
        <end position="67"/>
    </location>
</feature>
<gene>
    <name evidence="3" type="ORF">HERILL_LOCUS10469</name>
</gene>
<keyword evidence="4" id="KW-1185">Reference proteome</keyword>
<dbReference type="GO" id="GO:0003824">
    <property type="term" value="F:catalytic activity"/>
    <property type="evidence" value="ECO:0007669"/>
    <property type="project" value="InterPro"/>
</dbReference>
<evidence type="ECO:0000259" key="2">
    <source>
        <dbReference type="Pfam" id="PF14529"/>
    </source>
</evidence>
<dbReference type="Proteomes" id="UP000594454">
    <property type="component" value="Chromosome 4"/>
</dbReference>
<dbReference type="InterPro" id="IPR005135">
    <property type="entry name" value="Endo/exonuclease/phosphatase"/>
</dbReference>
<dbReference type="InterPro" id="IPR036691">
    <property type="entry name" value="Endo/exonu/phosph_ase_sf"/>
</dbReference>
<proteinExistence type="predicted"/>
<reference evidence="3 4" key="1">
    <citation type="submission" date="2020-11" db="EMBL/GenBank/DDBJ databases">
        <authorList>
            <person name="Wallbank WR R."/>
            <person name="Pardo Diaz C."/>
            <person name="Kozak K."/>
            <person name="Martin S."/>
            <person name="Jiggins C."/>
            <person name="Moest M."/>
            <person name="Warren A I."/>
            <person name="Generalovic N T."/>
            <person name="Byers J.R.P. K."/>
            <person name="Montejo-Kovacevich G."/>
            <person name="Yen C E."/>
        </authorList>
    </citation>
    <scope>NUCLEOTIDE SEQUENCE [LARGE SCALE GENOMIC DNA]</scope>
</reference>
<sequence>MENKNERNEEIVEMESELAAFIRSTKMRRSPQRPVKDATRVEIPDETSGRADGEKDSESDAAPATQIGTQTIPHSAIIGERGAVEIAETNKMVSNINRVGGLSITLAQAEEEKLIKKCTAVVKHMRSATFLQKNVGKGVKNGLMELEELLDRISYYRRAWKVRQNLQEAETRTSEGDFTHVLSRAEKKKAKRIKRQQHVAPLEKPLSKTKADTKDGVPKQKVGRRRRTRPPALLIKPAAGKTFAEVLSEIRYKIKPEDNGAEVSSIRKTKGGGVLVELGPKTINKVTFCEAVKGLLGKRALEWGMPHTDSRGKRILEMAARTGLVVLNTGSTLTFWRPGCEGSIPDVTFASESLVSLVDGWRVLEDFSASDHQYIAFVWTQTLGVRHPGDLSVHGTSRK</sequence>
<evidence type="ECO:0000256" key="1">
    <source>
        <dbReference type="SAM" id="MobiDB-lite"/>
    </source>
</evidence>
<dbReference type="AlphaFoldDB" id="A0A7R8UVB3"/>